<dbReference type="GO" id="GO:0009435">
    <property type="term" value="P:NAD+ biosynthetic process"/>
    <property type="evidence" value="ECO:0007669"/>
    <property type="project" value="InterPro"/>
</dbReference>
<dbReference type="Proteomes" id="UP000178783">
    <property type="component" value="Unassembled WGS sequence"/>
</dbReference>
<dbReference type="InterPro" id="IPR036068">
    <property type="entry name" value="Nicotinate_pribotase-like_C"/>
</dbReference>
<dbReference type="InterPro" id="IPR041619">
    <property type="entry name" value="NAPRTase_C"/>
</dbReference>
<dbReference type="STRING" id="1797989.A3H66_00795"/>
<name>A0A1F5SBW6_9BACT</name>
<evidence type="ECO:0000313" key="3">
    <source>
        <dbReference type="Proteomes" id="UP000178783"/>
    </source>
</evidence>
<evidence type="ECO:0000313" key="2">
    <source>
        <dbReference type="EMBL" id="OGF24184.1"/>
    </source>
</evidence>
<evidence type="ECO:0000259" key="1">
    <source>
        <dbReference type="Pfam" id="PF17956"/>
    </source>
</evidence>
<organism evidence="2 3">
    <name type="scientific">Candidatus Falkowbacteria bacterium RIFCSPLOWO2_02_FULL_45_21</name>
    <dbReference type="NCBI Taxonomy" id="1797989"/>
    <lineage>
        <taxon>Bacteria</taxon>
        <taxon>Candidatus Falkowiibacteriota</taxon>
    </lineage>
</organism>
<feature type="domain" description="Nicotinate phosphoribosyltransferase C-terminal" evidence="1">
    <location>
        <begin position="38"/>
        <end position="90"/>
    </location>
</feature>
<sequence length="109" mass="12583">MINDFLTREDLVFFSSGSRLTMGSVLLASENPGGRPRLVPVIKNEKQVYDFPKLAEIHNYYQSQFKKFDPKLLSVSRKVKYRVEISAGLKRKIKQVKLNLAKVKHDETN</sequence>
<proteinExistence type="predicted"/>
<comment type="caution">
    <text evidence="2">The sequence shown here is derived from an EMBL/GenBank/DDBJ whole genome shotgun (WGS) entry which is preliminary data.</text>
</comment>
<dbReference type="EMBL" id="MFFW01000034">
    <property type="protein sequence ID" value="OGF24184.1"/>
    <property type="molecule type" value="Genomic_DNA"/>
</dbReference>
<dbReference type="AlphaFoldDB" id="A0A1F5SBW6"/>
<accession>A0A1F5SBW6</accession>
<dbReference type="SUPFAM" id="SSF51690">
    <property type="entry name" value="Nicotinate/Quinolinate PRTase C-terminal domain-like"/>
    <property type="match status" value="1"/>
</dbReference>
<gene>
    <name evidence="2" type="ORF">A3H66_00795</name>
</gene>
<protein>
    <recommendedName>
        <fullName evidence="1">Nicotinate phosphoribosyltransferase C-terminal domain-containing protein</fullName>
    </recommendedName>
</protein>
<reference evidence="2 3" key="1">
    <citation type="journal article" date="2016" name="Nat. Commun.">
        <title>Thousands of microbial genomes shed light on interconnected biogeochemical processes in an aquifer system.</title>
        <authorList>
            <person name="Anantharaman K."/>
            <person name="Brown C.T."/>
            <person name="Hug L.A."/>
            <person name="Sharon I."/>
            <person name="Castelle C.J."/>
            <person name="Probst A.J."/>
            <person name="Thomas B.C."/>
            <person name="Singh A."/>
            <person name="Wilkins M.J."/>
            <person name="Karaoz U."/>
            <person name="Brodie E.L."/>
            <person name="Williams K.H."/>
            <person name="Hubbard S.S."/>
            <person name="Banfield J.F."/>
        </authorList>
    </citation>
    <scope>NUCLEOTIDE SEQUENCE [LARGE SCALE GENOMIC DNA]</scope>
</reference>
<dbReference type="Gene3D" id="3.20.140.10">
    <property type="entry name" value="nicotinate phosphoribosyltransferase"/>
    <property type="match status" value="1"/>
</dbReference>
<dbReference type="Pfam" id="PF17956">
    <property type="entry name" value="NAPRTase_C"/>
    <property type="match status" value="1"/>
</dbReference>